<organism evidence="1 2">
    <name type="scientific">Stakelama tenebrarum</name>
    <dbReference type="NCBI Taxonomy" id="2711215"/>
    <lineage>
        <taxon>Bacteria</taxon>
        <taxon>Pseudomonadati</taxon>
        <taxon>Pseudomonadota</taxon>
        <taxon>Alphaproteobacteria</taxon>
        <taxon>Sphingomonadales</taxon>
        <taxon>Sphingomonadaceae</taxon>
        <taxon>Stakelama</taxon>
    </lineage>
</organism>
<name>A0A6G6Y4I2_9SPHN</name>
<dbReference type="AlphaFoldDB" id="A0A6G6Y4I2"/>
<accession>A0A6G6Y4I2</accession>
<evidence type="ECO:0000313" key="1">
    <source>
        <dbReference type="EMBL" id="QIG79513.1"/>
    </source>
</evidence>
<dbReference type="KEGG" id="spzr:G5C33_06745"/>
<reference evidence="1 2" key="1">
    <citation type="submission" date="2020-02" db="EMBL/GenBank/DDBJ databases">
        <authorList>
            <person name="Zheng R.K."/>
            <person name="Sun C.M."/>
        </authorList>
    </citation>
    <scope>NUCLEOTIDE SEQUENCE [LARGE SCALE GENOMIC DNA]</scope>
    <source>
        <strain evidence="2">zrk23</strain>
    </source>
</reference>
<gene>
    <name evidence="1" type="ORF">G5C33_06745</name>
</gene>
<dbReference type="RefSeq" id="WP_165326513.1">
    <property type="nucleotide sequence ID" value="NZ_CP049109.1"/>
</dbReference>
<dbReference type="EMBL" id="CP049109">
    <property type="protein sequence ID" value="QIG79513.1"/>
    <property type="molecule type" value="Genomic_DNA"/>
</dbReference>
<keyword evidence="2" id="KW-1185">Reference proteome</keyword>
<protein>
    <submittedName>
        <fullName evidence="1">Uncharacterized protein</fullName>
    </submittedName>
</protein>
<dbReference type="Proteomes" id="UP000501568">
    <property type="component" value="Chromosome"/>
</dbReference>
<sequence length="112" mass="11404">MSYPILAPAGYVPQSAIAFSEDSDAVGVAVDTPLPVSEPSFRGARAISVDSPFAAGRGVAIVADATGELTLRFADESTIVLPVSPGLTILPFAAVEIPSSGTTVPANFWALD</sequence>
<evidence type="ECO:0000313" key="2">
    <source>
        <dbReference type="Proteomes" id="UP000501568"/>
    </source>
</evidence>
<proteinExistence type="predicted"/>